<reference evidence="1" key="1">
    <citation type="submission" date="2019-04" db="EMBL/GenBank/DDBJ databases">
        <title>Microbes associate with the intestines of laboratory mice.</title>
        <authorList>
            <person name="Navarre W."/>
            <person name="Wong E."/>
            <person name="Huang K."/>
            <person name="Tropini C."/>
            <person name="Ng K."/>
            <person name="Yu B."/>
        </authorList>
    </citation>
    <scope>NUCLEOTIDE SEQUENCE</scope>
    <source>
        <strain evidence="1">NM01_1-7b</strain>
    </source>
</reference>
<comment type="caution">
    <text evidence="1">The sequence shown here is derived from an EMBL/GenBank/DDBJ whole genome shotgun (WGS) entry which is preliminary data.</text>
</comment>
<dbReference type="Proteomes" id="UP000304953">
    <property type="component" value="Unassembled WGS sequence"/>
</dbReference>
<organism evidence="1 2">
    <name type="scientific">Petralouisia muris</name>
    <dbReference type="NCBI Taxonomy" id="3032872"/>
    <lineage>
        <taxon>Bacteria</taxon>
        <taxon>Bacillati</taxon>
        <taxon>Bacillota</taxon>
        <taxon>Clostridia</taxon>
        <taxon>Lachnospirales</taxon>
        <taxon>Lachnospiraceae</taxon>
        <taxon>Petralouisia</taxon>
    </lineage>
</organism>
<evidence type="ECO:0000313" key="1">
    <source>
        <dbReference type="EMBL" id="TGY96764.1"/>
    </source>
</evidence>
<sequence length="235" mass="27208">MDLEEKKFRDAEKLLHQSGYTLTELMMASSRYNSSLLMVSNEDNEKCKVLYNEIKKGKLTRKQKGQKLEELTSILFEKSVENLFDIYRNCRTSTNEIDLLIRWTENARLSGINNAFPCFGESFLAECKNYDGSVSVTFVGKFCSLMSVTNTNFGIMVSWDGVSGRTKWNDSKGLIKKIALHESKYIIVIDKNDLKQICDRKQNLFSLIYDKYVALKEEIDYETYIVKHEAEDCMI</sequence>
<gene>
    <name evidence="1" type="ORF">E5329_08340</name>
</gene>
<protein>
    <submittedName>
        <fullName evidence="1">Uncharacterized protein</fullName>
    </submittedName>
</protein>
<evidence type="ECO:0000313" key="2">
    <source>
        <dbReference type="Proteomes" id="UP000304953"/>
    </source>
</evidence>
<name>A0AC61RY72_9FIRM</name>
<keyword evidence="2" id="KW-1185">Reference proteome</keyword>
<accession>A0AC61RY72</accession>
<dbReference type="EMBL" id="SRYA01000013">
    <property type="protein sequence ID" value="TGY96764.1"/>
    <property type="molecule type" value="Genomic_DNA"/>
</dbReference>
<proteinExistence type="predicted"/>